<evidence type="ECO:0000313" key="1">
    <source>
        <dbReference type="EMBL" id="HIP84875.1"/>
    </source>
</evidence>
<evidence type="ECO:0000313" key="2">
    <source>
        <dbReference type="Proteomes" id="UP000643554"/>
    </source>
</evidence>
<gene>
    <name evidence="1" type="ORF">EYH15_05240</name>
</gene>
<dbReference type="Proteomes" id="UP000643554">
    <property type="component" value="Unassembled WGS sequence"/>
</dbReference>
<comment type="caution">
    <text evidence="1">The sequence shown here is derived from an EMBL/GenBank/DDBJ whole genome shotgun (WGS) entry which is preliminary data.</text>
</comment>
<name>A0A832ZIA0_9EURY</name>
<sequence length="375" mass="41779">MKVGVVIHGPGIVDSGYGERILHILREFSEDIEITAKVGGNMGRVAVIDRGLEDLIDISERLYPSQCLRRLRDRDILVLLNYGKSRETGHTFGRIVVERGEVNKPVIQIERPGEKDGSILVWNRGSCSGSIREFLDNLLSYLSEKLDLKVEECIGNSLSVWKEGGRTFRRIDTVDPGEAIIVNGVVVGMALGSPVVLIVERGRIVEIVRGKIKRDGVERLGPVDLGSAIVKTGLLRRGSFRGNAPYVLSSDPLGDVLIVDRGDIDILKELKNGDVSTVVTIGSDTTSILSGILSRFNVKIVGIADKDIFNYKLVEDLKITEGSRIFLVENCECYQVGKLLMEHLKGRRLSYQETLRDIVHLLEKYRIVYKVYEHL</sequence>
<reference evidence="1" key="1">
    <citation type="journal article" date="2020" name="ISME J.">
        <title>Gammaproteobacteria mediating utilization of methyl-, sulfur- and petroleum organic compounds in deep ocean hydrothermal plumes.</title>
        <authorList>
            <person name="Zhou Z."/>
            <person name="Liu Y."/>
            <person name="Pan J."/>
            <person name="Cron B.R."/>
            <person name="Toner B.M."/>
            <person name="Anantharaman K."/>
            <person name="Breier J.A."/>
            <person name="Dick G.J."/>
            <person name="Li M."/>
        </authorList>
    </citation>
    <scope>NUCLEOTIDE SEQUENCE</scope>
    <source>
        <strain evidence="1">SZUA-1453</strain>
    </source>
</reference>
<accession>A0A832ZIA0</accession>
<dbReference type="Pfam" id="PF09890">
    <property type="entry name" value="DUF2117"/>
    <property type="match status" value="1"/>
</dbReference>
<dbReference type="EMBL" id="DQUI01000086">
    <property type="protein sequence ID" value="HIP84875.1"/>
    <property type="molecule type" value="Genomic_DNA"/>
</dbReference>
<dbReference type="AlphaFoldDB" id="A0A832ZIA0"/>
<proteinExistence type="predicted"/>
<dbReference type="InterPro" id="IPR012032">
    <property type="entry name" value="UCP006598"/>
</dbReference>
<organism evidence="1 2">
    <name type="scientific">Methanothermococcus okinawensis</name>
    <dbReference type="NCBI Taxonomy" id="155863"/>
    <lineage>
        <taxon>Archaea</taxon>
        <taxon>Methanobacteriati</taxon>
        <taxon>Methanobacteriota</taxon>
        <taxon>Methanomada group</taxon>
        <taxon>Methanococci</taxon>
        <taxon>Methanococcales</taxon>
        <taxon>Methanococcaceae</taxon>
        <taxon>Methanothermococcus</taxon>
    </lineage>
</organism>
<protein>
    <submittedName>
        <fullName evidence="1">DUF2117 domain-containing protein</fullName>
    </submittedName>
</protein>